<keyword evidence="1" id="KW-0479">Metal-binding</keyword>
<gene>
    <name evidence="6" type="ORF">S01H4_15126</name>
</gene>
<protein>
    <recommendedName>
        <fullName evidence="5">Glycoside hydrolase family 42 N-terminal domain-containing protein</fullName>
    </recommendedName>
</protein>
<name>X1A2J5_9ZZZZ</name>
<dbReference type="InterPro" id="IPR003476">
    <property type="entry name" value="Glyco_hydro_42"/>
</dbReference>
<dbReference type="PANTHER" id="PTHR36447">
    <property type="entry name" value="BETA-GALACTOSIDASE GANA"/>
    <property type="match status" value="1"/>
</dbReference>
<keyword evidence="4" id="KW-0326">Glycosidase</keyword>
<dbReference type="GO" id="GO:0046872">
    <property type="term" value="F:metal ion binding"/>
    <property type="evidence" value="ECO:0007669"/>
    <property type="project" value="UniProtKB-KW"/>
</dbReference>
<proteinExistence type="predicted"/>
<dbReference type="Pfam" id="PF02449">
    <property type="entry name" value="Glyco_hydro_42"/>
    <property type="match status" value="1"/>
</dbReference>
<dbReference type="PANTHER" id="PTHR36447:SF2">
    <property type="entry name" value="BETA-GALACTOSIDASE YESZ"/>
    <property type="match status" value="1"/>
</dbReference>
<comment type="caution">
    <text evidence="6">The sequence shown here is derived from an EMBL/GenBank/DDBJ whole genome shotgun (WGS) entry which is preliminary data.</text>
</comment>
<accession>X1A2J5</accession>
<feature type="domain" description="Glycoside hydrolase family 42 N-terminal" evidence="5">
    <location>
        <begin position="6"/>
        <end position="59"/>
    </location>
</feature>
<evidence type="ECO:0000256" key="2">
    <source>
        <dbReference type="ARBA" id="ARBA00022801"/>
    </source>
</evidence>
<dbReference type="GO" id="GO:0005975">
    <property type="term" value="P:carbohydrate metabolic process"/>
    <property type="evidence" value="ECO:0007669"/>
    <property type="project" value="InterPro"/>
</dbReference>
<sequence>MYFGCDYYPEHWPKERWKKDAQLMAEAGFNVVRMAEFAWSKIEPSRGQFDFQWLDEAKENCSMRS</sequence>
<evidence type="ECO:0000313" key="6">
    <source>
        <dbReference type="EMBL" id="GAG67008.1"/>
    </source>
</evidence>
<evidence type="ECO:0000256" key="4">
    <source>
        <dbReference type="ARBA" id="ARBA00023295"/>
    </source>
</evidence>
<keyword evidence="3" id="KW-0862">Zinc</keyword>
<evidence type="ECO:0000256" key="3">
    <source>
        <dbReference type="ARBA" id="ARBA00022833"/>
    </source>
</evidence>
<dbReference type="GO" id="GO:0009341">
    <property type="term" value="C:beta-galactosidase complex"/>
    <property type="evidence" value="ECO:0007669"/>
    <property type="project" value="InterPro"/>
</dbReference>
<organism evidence="6">
    <name type="scientific">marine sediment metagenome</name>
    <dbReference type="NCBI Taxonomy" id="412755"/>
    <lineage>
        <taxon>unclassified sequences</taxon>
        <taxon>metagenomes</taxon>
        <taxon>ecological metagenomes</taxon>
    </lineage>
</organism>
<dbReference type="InterPro" id="IPR017853">
    <property type="entry name" value="GH"/>
</dbReference>
<dbReference type="Gene3D" id="3.20.20.80">
    <property type="entry name" value="Glycosidases"/>
    <property type="match status" value="1"/>
</dbReference>
<dbReference type="EMBL" id="BART01006627">
    <property type="protein sequence ID" value="GAG67008.1"/>
    <property type="molecule type" value="Genomic_DNA"/>
</dbReference>
<evidence type="ECO:0000259" key="5">
    <source>
        <dbReference type="Pfam" id="PF02449"/>
    </source>
</evidence>
<dbReference type="SUPFAM" id="SSF51445">
    <property type="entry name" value="(Trans)glycosidases"/>
    <property type="match status" value="1"/>
</dbReference>
<dbReference type="InterPro" id="IPR013529">
    <property type="entry name" value="Glyco_hydro_42_N"/>
</dbReference>
<reference evidence="6" key="1">
    <citation type="journal article" date="2014" name="Front. Microbiol.">
        <title>High frequency of phylogenetically diverse reductive dehalogenase-homologous genes in deep subseafloor sedimentary metagenomes.</title>
        <authorList>
            <person name="Kawai M."/>
            <person name="Futagami T."/>
            <person name="Toyoda A."/>
            <person name="Takaki Y."/>
            <person name="Nishi S."/>
            <person name="Hori S."/>
            <person name="Arai W."/>
            <person name="Tsubouchi T."/>
            <person name="Morono Y."/>
            <person name="Uchiyama I."/>
            <person name="Ito T."/>
            <person name="Fujiyama A."/>
            <person name="Inagaki F."/>
            <person name="Takami H."/>
        </authorList>
    </citation>
    <scope>NUCLEOTIDE SEQUENCE</scope>
    <source>
        <strain evidence="6">Expedition CK06-06</strain>
    </source>
</reference>
<keyword evidence="2" id="KW-0378">Hydrolase</keyword>
<evidence type="ECO:0000256" key="1">
    <source>
        <dbReference type="ARBA" id="ARBA00022723"/>
    </source>
</evidence>
<dbReference type="GO" id="GO:0004565">
    <property type="term" value="F:beta-galactosidase activity"/>
    <property type="evidence" value="ECO:0007669"/>
    <property type="project" value="InterPro"/>
</dbReference>
<dbReference type="AlphaFoldDB" id="X1A2J5"/>